<feature type="compositionally biased region" description="Basic and acidic residues" evidence="4">
    <location>
        <begin position="1405"/>
        <end position="1417"/>
    </location>
</feature>
<feature type="domain" description="Helicase ATP-binding" evidence="6">
    <location>
        <begin position="66"/>
        <end position="348"/>
    </location>
</feature>
<dbReference type="Proteomes" id="UP000326170">
    <property type="component" value="Plasmid unnamed1"/>
</dbReference>
<dbReference type="InterPro" id="IPR014013">
    <property type="entry name" value="Helic_SF1/SF2_ATP-bd_DinG/Rad3"/>
</dbReference>
<dbReference type="PROSITE" id="PS51193">
    <property type="entry name" value="HELICASE_ATP_BIND_2"/>
    <property type="match status" value="1"/>
</dbReference>
<organism evidence="8 9">
    <name type="scientific">Natronorubrum aibiense</name>
    <dbReference type="NCBI Taxonomy" id="348826"/>
    <lineage>
        <taxon>Archaea</taxon>
        <taxon>Methanobacteriati</taxon>
        <taxon>Methanobacteriota</taxon>
        <taxon>Stenosarchaea group</taxon>
        <taxon>Halobacteria</taxon>
        <taxon>Halobacteriales</taxon>
        <taxon>Natrialbaceae</taxon>
        <taxon>Natronorubrum</taxon>
    </lineage>
</organism>
<feature type="domain" description="Helicase ATP-binding" evidence="5">
    <location>
        <begin position="107"/>
        <end position="368"/>
    </location>
</feature>
<sequence length="1831" mass="205873">MSSQDDTIELAEQTKRAYAEHVVASGRSRVLRDVIDRYAETDADEPLEEAVTSFTRTRGPFLQALDLPQRGPDWKSFADEVGLHEDVARTFTEAGFEHLYEFQAETIRSVLDGDHTLVTAGTGRGKTESWLVPILQYICEAKAGEHPDHPPQSVKCILTYPTKALAQDQLKRLIEYLYELNRNRAGSDRITVGIFDGDTPQNDPQEFEYLQTAYKFFECPCEHCDGSLTVERTEDEQFRVDHDATGTPEVDLDFIRLTRDEIVAEEVDILLTNPDTVNYRLFNVNETDEQSAFVEQPRFVVFDEIHEYSELFGAFTTGLMRRYARSRQELLDNDAIEDDDLQVIGASATVSNRRAIFNRILPFTDPETSVVTEDPQTLDAPIPTTVPEPFRLNALDVEAFGQALADGGELGPAGERLLAIADVDIPGDATPTTALRRVEDALYERLLHGGDDDLDFVRALYAELYEDPQELDGLTETIAAELDVDESVATTIRENFVAIGRLAGVLESRVHLFSWPIDGYYTCLHCGTVYDTPRSQCAECDHHFVTKFSYCRHCGEEALESWFCPACERLEPLAVTSSEGRFEYFDVQTCNCDEGTESETDMIRTLWRPFYECSGCGDQQTIDRVRRCTFCDAEAPMVLTDDREAYECTNPNCGARTEATGTHECQSCSHEELHPLADDTLYCDECDETYPDTAGERCACGGALRPKRFLGWQCSGEDCDAVYLGEAPRTCECGKRRFARTALFDLDRVSQCQSCERELFPEQECFCDDPDVKTVPKGYRTYKMVDERGEVRSPTDFPGAVPCYDKGKSYSKHRRYESMLRGPGNTAVTSSQYQLRASANPDDPETFERAKLLSFADSQSDMKELARNFEEPETSLFFSQLTVGALEDVDTDWATLEEIGERVWAAVSEYEEMLETSADAHRSPLERRLTEYDESLERYVHDEVAARVLSGRFNNRRRTPRLARNGLIDVRLDVDIPSLDETKRELLAEFHAQSARYVSTLAEEIEGAGHHVEELVDMGVLEKRDSDGSVVVALAPDAVEVALTGESTPAEYDPAAERFYTTFDLACRDVEANLVSFTDNYVARAEFSHPHFDRLAYRIESSDPMVLLSDSYFGQTERSDRRRLEYQFREGRHPNFLSSGPAMEVGVDIGDLDSLLLYGTPPNANSYLQRVGRAGRASGSSLVHSVSQRNPIDYYYFRRPGELIQSEAQPVPLNEVNREVLQRSLTWAVLDAVAATRWVPWRREMSAMDDLFVYEEDDEIRSRAETPRPNDVVTFSTLLANGCGQLQPGAVISPLEALREVAEEDADGLQEYLTDVVRFSPCDRCGRKHEAGYEGPCADDDCDGTTVSLLDEYDDLVEDALESFEQEIVDRYVEFEDELYDELDRVEDRISDLRRSSRNRRRGRRSDEPETDQREELDRLRDRRTRLDEFLMRLESMQFQAFLNRYSDAAFSLRSVSASVTYDLIGNGFQSATNGGLDRDRQIALSELHPGAAYLHGDDETYVVTEVIEDSHMTQEVRKNVPDEAICLRCGETEDVDASHCEHCGERLKRLETVVPRRVQAYKDSLPIDRTADGGALTPAAIYRNQQDEVQSTYAPVEDEAVSYEPAEDRRFRIVTEGGDYVGTLEHGNLHLRSSTTQFFATYKGGGSDGLPTVFELCGRDNCSGVVARTDDAAYCLQNPEHDVGDSKAIRLATEFETAGVRLQLASEELEHTLAHGFRAALQYIGGVSVRKVPETIEEEGTFIYDGDEGGSGISVLLTQGSDGDDDGNFRQAIEIVAETFDCDCEDGCPFCLYQYGCTNHNDPDTFDKEQLVKLAGEGLRLEPANGGSDE</sequence>
<dbReference type="GO" id="GO:0016787">
    <property type="term" value="F:hydrolase activity"/>
    <property type="evidence" value="ECO:0007669"/>
    <property type="project" value="UniProtKB-KW"/>
</dbReference>
<dbReference type="PROSITE" id="PS51194">
    <property type="entry name" value="HELICASE_CTER"/>
    <property type="match status" value="1"/>
</dbReference>
<dbReference type="SMART" id="SM00490">
    <property type="entry name" value="HELICc"/>
    <property type="match status" value="1"/>
</dbReference>
<dbReference type="KEGG" id="nas:GCU68_16980"/>
<dbReference type="PROSITE" id="PS51192">
    <property type="entry name" value="HELICASE_ATP_BIND_1"/>
    <property type="match status" value="1"/>
</dbReference>
<dbReference type="Gene3D" id="3.40.50.300">
    <property type="entry name" value="P-loop containing nucleotide triphosphate hydrolases"/>
    <property type="match status" value="2"/>
</dbReference>
<dbReference type="InterPro" id="IPR014001">
    <property type="entry name" value="Helicase_ATP-bd"/>
</dbReference>
<dbReference type="Pfam" id="PF00271">
    <property type="entry name" value="Helicase_C"/>
    <property type="match status" value="1"/>
</dbReference>
<evidence type="ECO:0000256" key="4">
    <source>
        <dbReference type="SAM" id="MobiDB-lite"/>
    </source>
</evidence>
<dbReference type="GO" id="GO:0043138">
    <property type="term" value="F:3'-5' DNA helicase activity"/>
    <property type="evidence" value="ECO:0007669"/>
    <property type="project" value="TreeGrafter"/>
</dbReference>
<dbReference type="GO" id="GO:0006289">
    <property type="term" value="P:nucleotide-excision repair"/>
    <property type="evidence" value="ECO:0007669"/>
    <property type="project" value="TreeGrafter"/>
</dbReference>
<dbReference type="InterPro" id="IPR011545">
    <property type="entry name" value="DEAD/DEAH_box_helicase_dom"/>
</dbReference>
<dbReference type="RefSeq" id="WP_152943805.1">
    <property type="nucleotide sequence ID" value="NZ_CP045489.1"/>
</dbReference>
<dbReference type="EMBL" id="CP045489">
    <property type="protein sequence ID" value="QFU84275.1"/>
    <property type="molecule type" value="Genomic_DNA"/>
</dbReference>
<keyword evidence="2" id="KW-0378">Hydrolase</keyword>
<reference evidence="8 9" key="1">
    <citation type="journal article" date="2007" name="Int. J. Syst. Evol. Microbiol.">
        <title>Natronorubrum sulfidifaciens sp. nov., an extremely haloalkaliphilic archaeon isolated from Aiding salt lake in Xin-Jiang, China.</title>
        <authorList>
            <person name="Cui H.L."/>
            <person name="Tohty D."/>
            <person name="Liu H.C."/>
            <person name="Liu S.J."/>
            <person name="Oren A."/>
            <person name="Zhou P.J."/>
        </authorList>
    </citation>
    <scope>NUCLEOTIDE SEQUENCE [LARGE SCALE GENOMIC DNA]</scope>
    <source>
        <strain evidence="8 9">7-3</strain>
        <plasmid evidence="8">unnamed1</plasmid>
    </source>
</reference>
<evidence type="ECO:0000313" key="9">
    <source>
        <dbReference type="Proteomes" id="UP000326170"/>
    </source>
</evidence>
<keyword evidence="3" id="KW-0067">ATP-binding</keyword>
<dbReference type="OrthoDB" id="36796at2157"/>
<geneLocation type="plasmid" evidence="8 9">
    <name>unnamed1</name>
</geneLocation>
<proteinExistence type="predicted"/>
<name>A0A5P9P806_9EURY</name>
<dbReference type="SMART" id="SM00487">
    <property type="entry name" value="DEXDc"/>
    <property type="match status" value="1"/>
</dbReference>
<evidence type="ECO:0000259" key="5">
    <source>
        <dbReference type="PROSITE" id="PS51192"/>
    </source>
</evidence>
<evidence type="ECO:0000259" key="7">
    <source>
        <dbReference type="PROSITE" id="PS51194"/>
    </source>
</evidence>
<feature type="region of interest" description="Disordered" evidence="4">
    <location>
        <begin position="1397"/>
        <end position="1417"/>
    </location>
</feature>
<dbReference type="InterPro" id="IPR024064">
    <property type="entry name" value="FdhE-like_sf"/>
</dbReference>
<dbReference type="PANTHER" id="PTHR47957">
    <property type="entry name" value="ATP-DEPENDENT HELICASE HRQ1"/>
    <property type="match status" value="1"/>
</dbReference>
<keyword evidence="8" id="KW-0614">Plasmid</keyword>
<protein>
    <submittedName>
        <fullName evidence="8">DEAD/DEAH box helicase</fullName>
    </submittedName>
</protein>
<keyword evidence="1" id="KW-0547">Nucleotide-binding</keyword>
<evidence type="ECO:0000259" key="6">
    <source>
        <dbReference type="PROSITE" id="PS51193"/>
    </source>
</evidence>
<dbReference type="SUPFAM" id="SSF144020">
    <property type="entry name" value="FdhE-like"/>
    <property type="match status" value="1"/>
</dbReference>
<feature type="domain" description="Helicase C-terminal" evidence="7">
    <location>
        <begin position="1062"/>
        <end position="1219"/>
    </location>
</feature>
<dbReference type="InterPro" id="IPR001650">
    <property type="entry name" value="Helicase_C-like"/>
</dbReference>
<evidence type="ECO:0000256" key="2">
    <source>
        <dbReference type="ARBA" id="ARBA00022801"/>
    </source>
</evidence>
<dbReference type="GO" id="GO:0003676">
    <property type="term" value="F:nucleic acid binding"/>
    <property type="evidence" value="ECO:0007669"/>
    <property type="project" value="InterPro"/>
</dbReference>
<keyword evidence="8" id="KW-0347">Helicase</keyword>
<dbReference type="PANTHER" id="PTHR47957:SF3">
    <property type="entry name" value="ATP-DEPENDENT HELICASE HRQ1"/>
    <property type="match status" value="1"/>
</dbReference>
<dbReference type="GO" id="GO:0005524">
    <property type="term" value="F:ATP binding"/>
    <property type="evidence" value="ECO:0007669"/>
    <property type="project" value="UniProtKB-KW"/>
</dbReference>
<dbReference type="SUPFAM" id="SSF52540">
    <property type="entry name" value="P-loop containing nucleoside triphosphate hydrolases"/>
    <property type="match status" value="2"/>
</dbReference>
<keyword evidence="9" id="KW-1185">Reference proteome</keyword>
<dbReference type="Pfam" id="PF00270">
    <property type="entry name" value="DEAD"/>
    <property type="match status" value="2"/>
</dbReference>
<dbReference type="GeneID" id="42302773"/>
<accession>A0A5P9P806</accession>
<evidence type="ECO:0000313" key="8">
    <source>
        <dbReference type="EMBL" id="QFU84275.1"/>
    </source>
</evidence>
<dbReference type="InterPro" id="IPR027417">
    <property type="entry name" value="P-loop_NTPase"/>
</dbReference>
<evidence type="ECO:0000256" key="3">
    <source>
        <dbReference type="ARBA" id="ARBA00022840"/>
    </source>
</evidence>
<gene>
    <name evidence="8" type="ORF">GCU68_16980</name>
</gene>
<dbReference type="GO" id="GO:0036297">
    <property type="term" value="P:interstrand cross-link repair"/>
    <property type="evidence" value="ECO:0007669"/>
    <property type="project" value="TreeGrafter"/>
</dbReference>
<evidence type="ECO:0000256" key="1">
    <source>
        <dbReference type="ARBA" id="ARBA00022741"/>
    </source>
</evidence>